<evidence type="ECO:0000259" key="10">
    <source>
        <dbReference type="PROSITE" id="PS50075"/>
    </source>
</evidence>
<dbReference type="CDD" id="cd08952">
    <property type="entry name" value="KR_1_SDR_x"/>
    <property type="match status" value="2"/>
</dbReference>
<dbReference type="PROSITE" id="PS50075">
    <property type="entry name" value="CARRIER"/>
    <property type="match status" value="2"/>
</dbReference>
<dbReference type="SMART" id="SM00825">
    <property type="entry name" value="PKS_KS"/>
    <property type="match status" value="2"/>
</dbReference>
<dbReference type="SMART" id="SM00823">
    <property type="entry name" value="PKS_PP"/>
    <property type="match status" value="2"/>
</dbReference>
<dbReference type="Gene3D" id="1.10.1200.10">
    <property type="entry name" value="ACP-like"/>
    <property type="match status" value="2"/>
</dbReference>
<evidence type="ECO:0000259" key="11">
    <source>
        <dbReference type="PROSITE" id="PS52004"/>
    </source>
</evidence>
<keyword evidence="4" id="KW-0808">Transferase</keyword>
<dbReference type="InterPro" id="IPR057326">
    <property type="entry name" value="KR_dom"/>
</dbReference>
<dbReference type="PROSITE" id="PS00606">
    <property type="entry name" value="KS3_1"/>
    <property type="match status" value="2"/>
</dbReference>
<dbReference type="InterPro" id="IPR018201">
    <property type="entry name" value="Ketoacyl_synth_AS"/>
</dbReference>
<dbReference type="Pfam" id="PF02801">
    <property type="entry name" value="Ketoacyl-synt_C"/>
    <property type="match status" value="2"/>
</dbReference>
<dbReference type="Proteomes" id="UP001500063">
    <property type="component" value="Unassembled WGS sequence"/>
</dbReference>
<evidence type="ECO:0000256" key="1">
    <source>
        <dbReference type="ARBA" id="ARBA00001957"/>
    </source>
</evidence>
<dbReference type="CDD" id="cd00833">
    <property type="entry name" value="PKS"/>
    <property type="match status" value="2"/>
</dbReference>
<dbReference type="NCBIfam" id="NF045894">
    <property type="entry name" value="PKS_plus_SDR"/>
    <property type="match status" value="2"/>
</dbReference>
<accession>A0ABP3HJX3</accession>
<dbReference type="Pfam" id="PF08659">
    <property type="entry name" value="KR"/>
    <property type="match status" value="2"/>
</dbReference>
<feature type="region of interest" description="Disordered" evidence="9">
    <location>
        <begin position="474"/>
        <end position="498"/>
    </location>
</feature>
<keyword evidence="3" id="KW-0597">Phosphoprotein</keyword>
<gene>
    <name evidence="12" type="ORF">GCM10010319_55620</name>
</gene>
<protein>
    <recommendedName>
        <fullName evidence="14">Polyketide synthase</fullName>
    </recommendedName>
</protein>
<dbReference type="InterPro" id="IPR009081">
    <property type="entry name" value="PP-bd_ACP"/>
</dbReference>
<evidence type="ECO:0008006" key="14">
    <source>
        <dbReference type="Google" id="ProtNLM"/>
    </source>
</evidence>
<comment type="cofactor">
    <cofactor evidence="1">
        <name>pantetheine 4'-phosphate</name>
        <dbReference type="ChEBI" id="CHEBI:47942"/>
    </cofactor>
</comment>
<dbReference type="Pfam" id="PF00109">
    <property type="entry name" value="ketoacyl-synt"/>
    <property type="match status" value="2"/>
</dbReference>
<feature type="domain" description="Ketosynthase family 3 (KS3)" evidence="11">
    <location>
        <begin position="1589"/>
        <end position="2015"/>
    </location>
</feature>
<dbReference type="SMART" id="SM00827">
    <property type="entry name" value="PKS_AT"/>
    <property type="match status" value="2"/>
</dbReference>
<dbReference type="InterPro" id="IPR016036">
    <property type="entry name" value="Malonyl_transacylase_ACP-bd"/>
</dbReference>
<keyword evidence="8" id="KW-0175">Coiled coil</keyword>
<dbReference type="InterPro" id="IPR036299">
    <property type="entry name" value="Polyketide_synth_docking_sf"/>
</dbReference>
<dbReference type="Pfam" id="PF00698">
    <property type="entry name" value="Acyl_transf_1"/>
    <property type="match status" value="2"/>
</dbReference>
<dbReference type="Pfam" id="PF16197">
    <property type="entry name" value="KAsynt_C_assoc"/>
    <property type="match status" value="2"/>
</dbReference>
<reference evidence="13" key="1">
    <citation type="journal article" date="2019" name="Int. J. Syst. Evol. Microbiol.">
        <title>The Global Catalogue of Microorganisms (GCM) 10K type strain sequencing project: providing services to taxonomists for standard genome sequencing and annotation.</title>
        <authorList>
            <consortium name="The Broad Institute Genomics Platform"/>
            <consortium name="The Broad Institute Genome Sequencing Center for Infectious Disease"/>
            <person name="Wu L."/>
            <person name="Ma J."/>
        </authorList>
    </citation>
    <scope>NUCLEOTIDE SEQUENCE [LARGE SCALE GENOMIC DNA]</scope>
    <source>
        <strain evidence="13">JCM 4565</strain>
    </source>
</reference>
<evidence type="ECO:0000256" key="6">
    <source>
        <dbReference type="ARBA" id="ARBA00023268"/>
    </source>
</evidence>
<evidence type="ECO:0000313" key="13">
    <source>
        <dbReference type="Proteomes" id="UP001500063"/>
    </source>
</evidence>
<dbReference type="Gene3D" id="3.40.47.10">
    <property type="match status" value="2"/>
</dbReference>
<dbReference type="InterPro" id="IPR014031">
    <property type="entry name" value="Ketoacyl_synth_C"/>
</dbReference>
<dbReference type="InterPro" id="IPR013968">
    <property type="entry name" value="PKS_KR"/>
</dbReference>
<dbReference type="InterPro" id="IPR032821">
    <property type="entry name" value="PKS_assoc"/>
</dbReference>
<feature type="domain" description="Carrier" evidence="10">
    <location>
        <begin position="1493"/>
        <end position="1569"/>
    </location>
</feature>
<dbReference type="SMART" id="SM01294">
    <property type="entry name" value="PKS_PP_betabranch"/>
    <property type="match status" value="2"/>
</dbReference>
<dbReference type="InterPro" id="IPR036736">
    <property type="entry name" value="ACP-like_sf"/>
</dbReference>
<dbReference type="Gene3D" id="3.40.366.10">
    <property type="entry name" value="Malonyl-Coenzyme A Acyl Carrier Protein, domain 2"/>
    <property type="match status" value="2"/>
</dbReference>
<dbReference type="Gene3D" id="3.40.50.720">
    <property type="entry name" value="NAD(P)-binding Rossmann-like Domain"/>
    <property type="match status" value="2"/>
</dbReference>
<keyword evidence="7" id="KW-0012">Acyltransferase</keyword>
<dbReference type="InterPro" id="IPR020841">
    <property type="entry name" value="PKS_Beta-ketoAc_synthase_dom"/>
</dbReference>
<dbReference type="Pfam" id="PF00550">
    <property type="entry name" value="PP-binding"/>
    <property type="match status" value="2"/>
</dbReference>
<keyword evidence="13" id="KW-1185">Reference proteome</keyword>
<dbReference type="InterPro" id="IPR020806">
    <property type="entry name" value="PKS_PP-bd"/>
</dbReference>
<dbReference type="SMART" id="SM00822">
    <property type="entry name" value="PKS_KR"/>
    <property type="match status" value="2"/>
</dbReference>
<dbReference type="InterPro" id="IPR041618">
    <property type="entry name" value="PKS_DE"/>
</dbReference>
<dbReference type="Pfam" id="PF18369">
    <property type="entry name" value="PKS_DE"/>
    <property type="match status" value="2"/>
</dbReference>
<dbReference type="SUPFAM" id="SSF47336">
    <property type="entry name" value="ACP-like"/>
    <property type="match status" value="2"/>
</dbReference>
<evidence type="ECO:0000256" key="7">
    <source>
        <dbReference type="ARBA" id="ARBA00023315"/>
    </source>
</evidence>
<dbReference type="PANTHER" id="PTHR43775">
    <property type="entry name" value="FATTY ACID SYNTHASE"/>
    <property type="match status" value="1"/>
</dbReference>
<proteinExistence type="predicted"/>
<dbReference type="InterPro" id="IPR016039">
    <property type="entry name" value="Thiolase-like"/>
</dbReference>
<organism evidence="12 13">
    <name type="scientific">Streptomyces blastmyceticus</name>
    <dbReference type="NCBI Taxonomy" id="68180"/>
    <lineage>
        <taxon>Bacteria</taxon>
        <taxon>Bacillati</taxon>
        <taxon>Actinomycetota</taxon>
        <taxon>Actinomycetes</taxon>
        <taxon>Kitasatosporales</taxon>
        <taxon>Streptomycetaceae</taxon>
        <taxon>Streptomyces</taxon>
    </lineage>
</organism>
<evidence type="ECO:0000256" key="9">
    <source>
        <dbReference type="SAM" id="MobiDB-lite"/>
    </source>
</evidence>
<evidence type="ECO:0000256" key="2">
    <source>
        <dbReference type="ARBA" id="ARBA00022450"/>
    </source>
</evidence>
<dbReference type="SUPFAM" id="SSF51735">
    <property type="entry name" value="NAD(P)-binding Rossmann-fold domains"/>
    <property type="match status" value="4"/>
</dbReference>
<feature type="domain" description="Ketosynthase family 3 (KS3)" evidence="11">
    <location>
        <begin position="45"/>
        <end position="471"/>
    </location>
</feature>
<evidence type="ECO:0000313" key="12">
    <source>
        <dbReference type="EMBL" id="GAA0370526.1"/>
    </source>
</evidence>
<dbReference type="Gene3D" id="3.30.70.3290">
    <property type="match status" value="2"/>
</dbReference>
<dbReference type="InterPro" id="IPR014030">
    <property type="entry name" value="Ketoacyl_synth_N"/>
</dbReference>
<keyword evidence="5" id="KW-0045">Antibiotic biosynthesis</keyword>
<dbReference type="SUPFAM" id="SSF52151">
    <property type="entry name" value="FabD/lysophospholipase-like"/>
    <property type="match status" value="2"/>
</dbReference>
<dbReference type="SUPFAM" id="SSF101173">
    <property type="entry name" value="Docking domain B of the erythromycin polyketide synthase (DEBS)"/>
    <property type="match status" value="1"/>
</dbReference>
<dbReference type="PROSITE" id="PS52004">
    <property type="entry name" value="KS3_2"/>
    <property type="match status" value="2"/>
</dbReference>
<dbReference type="EMBL" id="BAAABW010000027">
    <property type="protein sequence ID" value="GAA0370526.1"/>
    <property type="molecule type" value="Genomic_DNA"/>
</dbReference>
<sequence length="3211" mass="337071">MNNDAAGNKGTAVNNEDKLRDYLKRATADLRQARRRLREVEDRHQEPIAIVAMSCRYPGGVRTPEDLWRLVAGGEDAISGFPTDRGWDIETLYDADPEQAGSSYVSEGGFLYDAGGFDPAVFGISPREALAMDPQQRLLLETSWEAFERAGIDPTALRGSRTGVFAGVMYHDYTSRLDSVPEGVEGFLGTGSSGSIASGRVSYVFGLEGPAVTVDTACSSSLVTLHMAVQALRAGECSLALAGGVTVMATPSTFTEFSRQRGLAADGRCKPFAAAADGTGWGEGVGMLLVERLSDAQKNGHKVLAVVRGSAINQDGASNGLTAPNGPSQQRVIHQALAGARLTTAEVDAVEAHGTGTTLGDPIEAQALLATYGQDRPADQPLLLGSIKSNIGHTQAAAGVAGIIKMVKAIEHGVLPKTLHVDEPTPHVDWSVGAVSLLTETTPWPETGRPRRAAVSSFGFSGTNAHTILEQAPVPEESDEATAEQAQPPAEPKALDVMPWPVSGKSRAALRAQAERLLAHLESGTAARPLDVGLTLATARAALDHRAVVRGKDRDELLAGLATLAEGGMAPGVVQGSAVGGQVAFVFPGQGSQWVGMATGLLDASPVFAARIEECAAALAEFCDWSLVDVLRGVEGAPSLERVDVVQPVLFAVMVSLAELWRSLGVEPSAVVGHSQGEIAAACVAGILSLQDAARVVALRSQAIGRVLAGKGGMVSVALPVSEVRERIAAWGESRISVAAVNGPSSVVVSGEPTALDELIASCEADEVRARKVPVDYASHSAQVELLRDELRQLLAPVRPKAAEVPFLSTVTGEWVEGPELDAEYWFTNLRQTVELEGAVRRLLDEGFGAFIESSAHPVLAMGVQETAEDAGREAAVIGSLRRDEGGLERFFTSLGEAWTRGVNVDWDAVYGGTGAERVELPTYAFQHQHYWLEAGAPAVAVDPVEARFWEAVEREDWQALAAELAVDGDERASALLPALANWRKQSRKQSTVDGWRYRVTWKPLSEGTAARLSGSWLLVVPESAADDWAAGATRLLTERGADVRQLVMDTGTDGRESLTALLRQAAAEAPFTGVLSLLALTDRPHPVHTSVPAGAAAQLALVQALGDAEITAPLWSATRGAVSVGGADRLESPAQALVWGLGRVAALEHGERYGGLVDLPETADDRALARLVTVLAGAEDEDQVAIRTTGLFVRRLVRAPLAETAPVRSWQPSGTTLVTGGTGALGAHVARWLARNGAEHLLLTSRRGADAPGAAELREELTALGAEVTIAACDVADREAVESLLAGIPAEQPLTAVVHTAAVLDDGVIESLTPEQVDRVLKVKVDATLHLHELTRELDLSAFVLFSSFAATFGAPGQGNYAPGNAFLDAFAEWRRAAGLPATSLAWGPWGEGGMAEGGVGDRMRRHGVIEMSPELAVTALQHALDRDEPVLTLADMEWKRFVLAFTSGRSRPLLHDLPEARDVIKDMAGAEAEDSGAAALAQQLHGLPEAEQERLLLELVRTAVAAVLGYTEAVEATRAFKELGFDSLTAVELRNRLGAASGLKLPPTLIFDYPTPAVLARHLRAELAGGQLATAAPLPTAAALADDEPIAIVAMSCRFPGGVRTPEELWQLLATGGDALSEFPADRGWDVESLYNPDPDAQGTSYTREGGFLTGAAEFDPAFFGISPREAMAMDPQQRLLLETSWEAFERAGIDPAALRGSQTGVFAGTNGSDYSILMRNTTDGYEGHLATGSAASVVSGRVSYVFGLEGPAVTVDTACSASLVALHLAVQALRTGECSLALAGGVTVMATPGTFIEFSRQRGLSSDGRSKAFSSDADGFSPAEGVGMLLVERLSDARKNGHPVLAVVRGSAINQDGASNGLTAPNGPSQQRVIRQALANARLSAADVDVIEAHGTGTTLGDPIEAQALLATYGQDRPADQPLLLGSVKSNIGHAQAAAGVAGVMKMVLAMRHGVIPESLHIAEPTPHVDWSAGAVSLVTEATPWPTTEAPRRAGISSFGFSGTNAHVIVEQAPAEEPAAASAEEPTRQPGVLPWVLSGRTRAALPAQAEKLLSHLAADADLSPADIGYSLAVTRSALDERAVLVGTDRDDFVRALDALARGQALPQLVQGAGIGGKAAFLFPGQGSQWVGMAIELLDASPVFAARIEECAAALAEFADWSLVDVLRGVEGAPSLERVDVVQPVLFSVMVSLAELWRSFGVRADAVVGHSQGEIAAACVAGILSLQDAARVVTLRSQAIGRVLAGKGGMVSVALPVSEVRDRIAAWGESRISVAAVNGPSSVVVSGEPEALDELIASCEADEVRARKVPVDYASHSAQVELLRDELRELLAPVQPKAAEVPFLSTVTGEWVKGPELDADYWFTNLRQTVELEGAVRRLLDEGFGAFIESSAHPVLTMGVQETAEDAGREAAVIGSLRRDEGGLERFFTSLGDAWTRGVDVDWDAVYEGTGAARVELPTYAFQHQHYWPEAAEPEAGTEVLPKDATDARFWEAVEREDLESLAGTLEFEDAEALGSLSAVLPALSAWRKQARELSALDDWRYRVTWKSLPEGPSARLSGTWLLVVPESAIADDWALSALTALAERGADVRQLTLGAGELDRESVTRRVREELDGAAPVAGVLSLLAFDAQPAPGTDGVDAGLTGSAALIQALGDLGTDAPLWCATRGAVSVSRSDRPDNPAQALAWGLGRTAALEYPERWGGLVDLPETADERALARLTAILAGSEDEDQLAIRAAGVFARRLSRAPLADTVPVRSWQPSGTTLVTGGTGALGAHVARWLARNGAEHLLLTSRRGVDAPGAAELRDELVGLGARVTVAACDVADRKAVESLLAGIPDGQPLTAVVHAAGVLDDGVLDALTPGRFATVLGPKADAARHLHELTRDLELSAFVLFSGIAGTLGDAGQGNYAAANAYLDALAEQRRADGLPAVSVAWGRWGDTGLAAGGAIGERLDRGGVPAMAPDSAIRALQQALDHADTVVAVADIQWDRFAYGYTAVRRSPFIADLPDVRRLADTGPAGGDAGQAAAPADALRQQLAGMSRAEQSLVVLDLVRGNAAAALGHPSTDEVGAGRAFKELGFDSLIALELRNRLGAATGLKLPATLVFDYPTPGVLAEFLHAEITQDGGAAAAAPGIAELEKLESALSVLDPAGEDGETRAGIAARLQALLARWDEPRGSKADTNTGGTVTEKLQEATPDEVFDFIEKELGI</sequence>
<dbReference type="PROSITE" id="PS00012">
    <property type="entry name" value="PHOSPHOPANTETHEINE"/>
    <property type="match status" value="2"/>
</dbReference>
<evidence type="ECO:0000256" key="4">
    <source>
        <dbReference type="ARBA" id="ARBA00022679"/>
    </source>
</evidence>
<comment type="caution">
    <text evidence="12">The sequence shown here is derived from an EMBL/GenBank/DDBJ whole genome shotgun (WGS) entry which is preliminary data.</text>
</comment>
<dbReference type="InterPro" id="IPR050091">
    <property type="entry name" value="PKS_NRPS_Biosynth_Enz"/>
</dbReference>
<name>A0ABP3HJX3_9ACTN</name>
<dbReference type="InterPro" id="IPR015083">
    <property type="entry name" value="NorB/c/GfsB-D-like_docking"/>
</dbReference>
<dbReference type="InterPro" id="IPR016035">
    <property type="entry name" value="Acyl_Trfase/lysoPLipase"/>
</dbReference>
<evidence type="ECO:0000256" key="5">
    <source>
        <dbReference type="ARBA" id="ARBA00023194"/>
    </source>
</evidence>
<dbReference type="Gene3D" id="6.10.140.1830">
    <property type="match status" value="2"/>
</dbReference>
<dbReference type="SUPFAM" id="SSF53901">
    <property type="entry name" value="Thiolase-like"/>
    <property type="match status" value="2"/>
</dbReference>
<dbReference type="Pfam" id="PF08990">
    <property type="entry name" value="Docking"/>
    <property type="match status" value="1"/>
</dbReference>
<dbReference type="PANTHER" id="PTHR43775:SF51">
    <property type="entry name" value="INACTIVE PHENOLPHTHIOCEROL SYNTHESIS POLYKETIDE SYNTHASE TYPE I PKS1-RELATED"/>
    <property type="match status" value="1"/>
</dbReference>
<feature type="domain" description="Carrier" evidence="10">
    <location>
        <begin position="3048"/>
        <end position="3123"/>
    </location>
</feature>
<dbReference type="InterPro" id="IPR006162">
    <property type="entry name" value="Ppantetheine_attach_site"/>
</dbReference>
<dbReference type="InterPro" id="IPR001227">
    <property type="entry name" value="Ac_transferase_dom_sf"/>
</dbReference>
<dbReference type="SUPFAM" id="SSF55048">
    <property type="entry name" value="Probable ACP-binding domain of malonyl-CoA ACP transacylase"/>
    <property type="match status" value="2"/>
</dbReference>
<keyword evidence="2" id="KW-0596">Phosphopantetheine</keyword>
<dbReference type="InterPro" id="IPR036291">
    <property type="entry name" value="NAD(P)-bd_dom_sf"/>
</dbReference>
<keyword evidence="6" id="KW-0511">Multifunctional enzyme</keyword>
<evidence type="ECO:0000256" key="3">
    <source>
        <dbReference type="ARBA" id="ARBA00022553"/>
    </source>
</evidence>
<evidence type="ECO:0000256" key="8">
    <source>
        <dbReference type="SAM" id="Coils"/>
    </source>
</evidence>
<feature type="coiled-coil region" evidence="8">
    <location>
        <begin position="16"/>
        <end position="43"/>
    </location>
</feature>
<dbReference type="InterPro" id="IPR014043">
    <property type="entry name" value="Acyl_transferase_dom"/>
</dbReference>